<sequence>MPVTPDWLSQETVVPALTIKATGTKPEGVRKTDTCSPLFWASIKVGLTSVVLVAGAVL</sequence>
<name>A0A0G1S409_9BACT</name>
<dbReference type="Proteomes" id="UP000034502">
    <property type="component" value="Unassembled WGS sequence"/>
</dbReference>
<protein>
    <submittedName>
        <fullName evidence="1">Uncharacterized protein</fullName>
    </submittedName>
</protein>
<reference evidence="1 2" key="1">
    <citation type="journal article" date="2015" name="Nature">
        <title>rRNA introns, odd ribosomes, and small enigmatic genomes across a large radiation of phyla.</title>
        <authorList>
            <person name="Brown C.T."/>
            <person name="Hug L.A."/>
            <person name="Thomas B.C."/>
            <person name="Sharon I."/>
            <person name="Castelle C.J."/>
            <person name="Singh A."/>
            <person name="Wilkins M.J."/>
            <person name="Williams K.H."/>
            <person name="Banfield J.F."/>
        </authorList>
    </citation>
    <scope>NUCLEOTIDE SEQUENCE [LARGE SCALE GENOMIC DNA]</scope>
</reference>
<organism evidence="1 2">
    <name type="scientific">Candidatus Amesbacteria bacterium GW2011_GWC1_47_15</name>
    <dbReference type="NCBI Taxonomy" id="1618364"/>
    <lineage>
        <taxon>Bacteria</taxon>
        <taxon>Candidatus Amesiibacteriota</taxon>
    </lineage>
</organism>
<accession>A0A0G1S409</accession>
<evidence type="ECO:0000313" key="1">
    <source>
        <dbReference type="EMBL" id="KKU64091.1"/>
    </source>
</evidence>
<dbReference type="STRING" id="1618364.UX86_C0013G0018"/>
<evidence type="ECO:0000313" key="2">
    <source>
        <dbReference type="Proteomes" id="UP000034502"/>
    </source>
</evidence>
<dbReference type="EMBL" id="LCNU01000013">
    <property type="protein sequence ID" value="KKU64091.1"/>
    <property type="molecule type" value="Genomic_DNA"/>
</dbReference>
<comment type="caution">
    <text evidence="1">The sequence shown here is derived from an EMBL/GenBank/DDBJ whole genome shotgun (WGS) entry which is preliminary data.</text>
</comment>
<gene>
    <name evidence="1" type="ORF">UX86_C0013G0018</name>
</gene>
<proteinExistence type="predicted"/>
<dbReference type="AlphaFoldDB" id="A0A0G1S409"/>